<protein>
    <submittedName>
        <fullName evidence="2">Uncharacterized protein</fullName>
    </submittedName>
</protein>
<feature type="region of interest" description="Disordered" evidence="1">
    <location>
        <begin position="134"/>
        <end position="172"/>
    </location>
</feature>
<feature type="compositionally biased region" description="Low complexity" evidence="1">
    <location>
        <begin position="163"/>
        <end position="172"/>
    </location>
</feature>
<reference evidence="2" key="1">
    <citation type="submission" date="2022-01" db="EMBL/GenBank/DDBJ databases">
        <authorList>
            <person name="King R."/>
        </authorList>
    </citation>
    <scope>NUCLEOTIDE SEQUENCE</scope>
</reference>
<keyword evidence="3" id="KW-1185">Reference proteome</keyword>
<dbReference type="EMBL" id="OV725077">
    <property type="protein sequence ID" value="CAH1389143.1"/>
    <property type="molecule type" value="Genomic_DNA"/>
</dbReference>
<sequence>MIEATRLPEDSTDAFCLTTNFPLCVETVESTTNYHINKVSQTSAGTNGYVVMRTNIDYYFNLNEKQENVGTPFMNDSMTFSKDFVEVLLTKQFEENQMTEENGLKQDKAIQTIFNKANSRSRKKCKSVCINKKRHRKKDKDFRPDGKNSDEQTSSSDAKSESDQTSSDSSCEQFFIKECTCE</sequence>
<organism evidence="2 3">
    <name type="scientific">Nezara viridula</name>
    <name type="common">Southern green stink bug</name>
    <name type="synonym">Cimex viridulus</name>
    <dbReference type="NCBI Taxonomy" id="85310"/>
    <lineage>
        <taxon>Eukaryota</taxon>
        <taxon>Metazoa</taxon>
        <taxon>Ecdysozoa</taxon>
        <taxon>Arthropoda</taxon>
        <taxon>Hexapoda</taxon>
        <taxon>Insecta</taxon>
        <taxon>Pterygota</taxon>
        <taxon>Neoptera</taxon>
        <taxon>Paraneoptera</taxon>
        <taxon>Hemiptera</taxon>
        <taxon>Heteroptera</taxon>
        <taxon>Panheteroptera</taxon>
        <taxon>Pentatomomorpha</taxon>
        <taxon>Pentatomoidea</taxon>
        <taxon>Pentatomidae</taxon>
        <taxon>Pentatominae</taxon>
        <taxon>Nezara</taxon>
    </lineage>
</organism>
<name>A0A9P0GWZ0_NEZVI</name>
<proteinExistence type="predicted"/>
<feature type="compositionally biased region" description="Basic and acidic residues" evidence="1">
    <location>
        <begin position="139"/>
        <end position="150"/>
    </location>
</feature>
<evidence type="ECO:0000313" key="3">
    <source>
        <dbReference type="Proteomes" id="UP001152798"/>
    </source>
</evidence>
<accession>A0A9P0GWZ0</accession>
<dbReference type="Proteomes" id="UP001152798">
    <property type="component" value="Chromosome 1"/>
</dbReference>
<evidence type="ECO:0000313" key="2">
    <source>
        <dbReference type="EMBL" id="CAH1389143.1"/>
    </source>
</evidence>
<dbReference type="AlphaFoldDB" id="A0A9P0GWZ0"/>
<dbReference type="OrthoDB" id="6617901at2759"/>
<evidence type="ECO:0000256" key="1">
    <source>
        <dbReference type="SAM" id="MobiDB-lite"/>
    </source>
</evidence>
<gene>
    <name evidence="2" type="ORF">NEZAVI_LOCUS598</name>
</gene>